<dbReference type="EMBL" id="ASPP01025579">
    <property type="protein sequence ID" value="ETO07904.1"/>
    <property type="molecule type" value="Genomic_DNA"/>
</dbReference>
<organism evidence="1 2">
    <name type="scientific">Reticulomyxa filosa</name>
    <dbReference type="NCBI Taxonomy" id="46433"/>
    <lineage>
        <taxon>Eukaryota</taxon>
        <taxon>Sar</taxon>
        <taxon>Rhizaria</taxon>
        <taxon>Retaria</taxon>
        <taxon>Foraminifera</taxon>
        <taxon>Monothalamids</taxon>
        <taxon>Reticulomyxidae</taxon>
        <taxon>Reticulomyxa</taxon>
    </lineage>
</organism>
<dbReference type="AlphaFoldDB" id="X6M218"/>
<comment type="caution">
    <text evidence="1">The sequence shown here is derived from an EMBL/GenBank/DDBJ whole genome shotgun (WGS) entry which is preliminary data.</text>
</comment>
<dbReference type="SUPFAM" id="SSF50978">
    <property type="entry name" value="WD40 repeat-like"/>
    <property type="match status" value="1"/>
</dbReference>
<evidence type="ECO:0000313" key="2">
    <source>
        <dbReference type="Proteomes" id="UP000023152"/>
    </source>
</evidence>
<protein>
    <submittedName>
        <fullName evidence="1">WD-40 repeat-containing protein</fullName>
    </submittedName>
</protein>
<name>X6M218_RETFI</name>
<evidence type="ECO:0000313" key="1">
    <source>
        <dbReference type="EMBL" id="ETO07904.1"/>
    </source>
</evidence>
<accession>X6M218</accession>
<gene>
    <name evidence="1" type="ORF">RFI_29488</name>
</gene>
<keyword evidence="2" id="KW-1185">Reference proteome</keyword>
<dbReference type="InterPro" id="IPR015943">
    <property type="entry name" value="WD40/YVTN_repeat-like_dom_sf"/>
</dbReference>
<dbReference type="Gene3D" id="2.130.10.10">
    <property type="entry name" value="YVTN repeat-like/Quinoprotein amine dehydrogenase"/>
    <property type="match status" value="1"/>
</dbReference>
<proteinExistence type="predicted"/>
<sequence length="144" mass="17682">MWWIDFKIIKFLIFFCLFKKVVDIGKKKIMYKHEEKIQLIIQYWIRILEIEFGWIHEFDKLVVSYIYTILQFDTFRLSSRLINTFNGHTSDVCSIYYSIFNNCQFINTVRVWDIDNNKQIQSFNGHSNHVNCVKFSQYHYHNHH</sequence>
<dbReference type="Proteomes" id="UP000023152">
    <property type="component" value="Unassembled WGS sequence"/>
</dbReference>
<reference evidence="1 2" key="1">
    <citation type="journal article" date="2013" name="Curr. Biol.">
        <title>The Genome of the Foraminiferan Reticulomyxa filosa.</title>
        <authorList>
            <person name="Glockner G."/>
            <person name="Hulsmann N."/>
            <person name="Schleicher M."/>
            <person name="Noegel A.A."/>
            <person name="Eichinger L."/>
            <person name="Gallinger C."/>
            <person name="Pawlowski J."/>
            <person name="Sierra R."/>
            <person name="Euteneuer U."/>
            <person name="Pillet L."/>
            <person name="Moustafa A."/>
            <person name="Platzer M."/>
            <person name="Groth M."/>
            <person name="Szafranski K."/>
            <person name="Schliwa M."/>
        </authorList>
    </citation>
    <scope>NUCLEOTIDE SEQUENCE [LARGE SCALE GENOMIC DNA]</scope>
</reference>
<dbReference type="InterPro" id="IPR036322">
    <property type="entry name" value="WD40_repeat_dom_sf"/>
</dbReference>